<keyword evidence="3" id="KW-1185">Reference proteome</keyword>
<protein>
    <recommendedName>
        <fullName evidence="2">Lin-66-like winged helix domain-containing protein</fullName>
    </recommendedName>
</protein>
<dbReference type="WBParaSite" id="PSU_v2.g5604.t1">
    <property type="protein sequence ID" value="PSU_v2.g5604.t1"/>
    <property type="gene ID" value="PSU_v2.g5604"/>
</dbReference>
<dbReference type="InterPro" id="IPR058991">
    <property type="entry name" value="Lin-66-like_WHD"/>
</dbReference>
<sequence>MENGGGGNAFPTFKGQVPANVIRGIGKLTWLSSKAGLIAATRPNQCTVSFQLKDFCDQGVTDLTTVLRTGFLLSFLAIPSDGNDWIASFVSPLQEVDVASECNDKEIDLEMTDQGTGNSRDPYSVEMESQSISYMLNLFVASRSNVIPLSSLHSRISNSQNDELYRYIGSSSLKRRQFIERRSYIFGITETDGVYLQPAEIYSTVCMLAGFLLRRGGAAPSDALFSFFHNSNIIHRLMKESIGHVRGRFVDFLNRHPFVFSPFPAKFFVSVRRNIPYFDYHAFIKKHYPMYSSVNVQKQISYNNTTAVAMIMQYGNNHFGGVGMMGEDPLTPGVRPPPSASWLSNEPHTPITNSAPVGSVPTLAAPPLRPIPPPVMHNMLSNSNSNDFLSRSDPFTNSSPPLTDFKRMTADVGIQASNDVGVGINLGCTCKCNCGASRQQNLRDANGFIPFYNGPSNFSLFGSGASPPPHELTPPGMNSEDKFFTRTFQKEPTFSAAPGGPVSRTPSSQTPVEEPERVYDPFAYQLPLTQQLRSLKL</sequence>
<name>A0A914Z133_9BILA</name>
<dbReference type="AlphaFoldDB" id="A0A914Z133"/>
<dbReference type="Pfam" id="PF26288">
    <property type="entry name" value="WHD_lin-66"/>
    <property type="match status" value="1"/>
</dbReference>
<dbReference type="Proteomes" id="UP000887577">
    <property type="component" value="Unplaced"/>
</dbReference>
<dbReference type="GO" id="GO:0005737">
    <property type="term" value="C:cytoplasm"/>
    <property type="evidence" value="ECO:0007669"/>
    <property type="project" value="TreeGrafter"/>
</dbReference>
<organism evidence="3 4">
    <name type="scientific">Panagrolaimus superbus</name>
    <dbReference type="NCBI Taxonomy" id="310955"/>
    <lineage>
        <taxon>Eukaryota</taxon>
        <taxon>Metazoa</taxon>
        <taxon>Ecdysozoa</taxon>
        <taxon>Nematoda</taxon>
        <taxon>Chromadorea</taxon>
        <taxon>Rhabditida</taxon>
        <taxon>Tylenchina</taxon>
        <taxon>Panagrolaimomorpha</taxon>
        <taxon>Panagrolaimoidea</taxon>
        <taxon>Panagrolaimidae</taxon>
        <taxon>Panagrolaimus</taxon>
    </lineage>
</organism>
<evidence type="ECO:0000259" key="2">
    <source>
        <dbReference type="Pfam" id="PF26288"/>
    </source>
</evidence>
<dbReference type="PANTHER" id="PTHR36949:SF1">
    <property type="entry name" value="ANAPHASE-PROMOTING COMPLEX SUBUNIT 1-RELATED"/>
    <property type="match status" value="1"/>
</dbReference>
<proteinExistence type="predicted"/>
<evidence type="ECO:0000313" key="3">
    <source>
        <dbReference type="Proteomes" id="UP000887577"/>
    </source>
</evidence>
<accession>A0A914Z133</accession>
<dbReference type="GO" id="GO:0010629">
    <property type="term" value="P:negative regulation of gene expression"/>
    <property type="evidence" value="ECO:0007669"/>
    <property type="project" value="TreeGrafter"/>
</dbReference>
<reference evidence="4" key="1">
    <citation type="submission" date="2022-11" db="UniProtKB">
        <authorList>
            <consortium name="WormBaseParasite"/>
        </authorList>
    </citation>
    <scope>IDENTIFICATION</scope>
</reference>
<evidence type="ECO:0000256" key="1">
    <source>
        <dbReference type="SAM" id="MobiDB-lite"/>
    </source>
</evidence>
<evidence type="ECO:0000313" key="4">
    <source>
        <dbReference type="WBParaSite" id="PSU_v2.g5604.t1"/>
    </source>
</evidence>
<feature type="domain" description="Lin-66-like winged helix" evidence="2">
    <location>
        <begin position="117"/>
        <end position="198"/>
    </location>
</feature>
<feature type="region of interest" description="Disordered" evidence="1">
    <location>
        <begin position="491"/>
        <end position="514"/>
    </location>
</feature>
<dbReference type="PANTHER" id="PTHR36949">
    <property type="entry name" value="PROTEIN CBR-LIN-66"/>
    <property type="match status" value="1"/>
</dbReference>